<keyword evidence="2" id="KW-1185">Reference proteome</keyword>
<dbReference type="AlphaFoldDB" id="A0A6A5YHV7"/>
<evidence type="ECO:0000313" key="2">
    <source>
        <dbReference type="Proteomes" id="UP000799770"/>
    </source>
</evidence>
<sequence length="261" mass="29582">MASDRPSISSLRRASVDELVMWARENLDLQVIRGAVRASPEKALMEGRGKWLRDHSKYGMIKFFAGGAEWLVYAPLAMQTSAQMKRIMAGYSHDQFPIEYQFDDMEPYVADRIVDFWNSLKVHVHAKKRLEHNTAAPNNPAEADVTQTMTTIETVIEITAASDDLQDDSLRQATLGKLRHYLTEANWSPDELLDPLSRMYSIEGSPHFFRGIRKALLSAFVLNYVEVSSGENAKRCKEILYSNKDLLGDFSKGMAYLQKLG</sequence>
<gene>
    <name evidence="1" type="ORF">BDV96DRAFT_654447</name>
</gene>
<protein>
    <submittedName>
        <fullName evidence="1">Uncharacterized protein</fullName>
    </submittedName>
</protein>
<proteinExistence type="predicted"/>
<organism evidence="1 2">
    <name type="scientific">Lophiotrema nucula</name>
    <dbReference type="NCBI Taxonomy" id="690887"/>
    <lineage>
        <taxon>Eukaryota</taxon>
        <taxon>Fungi</taxon>
        <taxon>Dikarya</taxon>
        <taxon>Ascomycota</taxon>
        <taxon>Pezizomycotina</taxon>
        <taxon>Dothideomycetes</taxon>
        <taxon>Pleosporomycetidae</taxon>
        <taxon>Pleosporales</taxon>
        <taxon>Lophiotremataceae</taxon>
        <taxon>Lophiotrema</taxon>
    </lineage>
</organism>
<reference evidence="1" key="1">
    <citation type="journal article" date="2020" name="Stud. Mycol.">
        <title>101 Dothideomycetes genomes: a test case for predicting lifestyles and emergence of pathogens.</title>
        <authorList>
            <person name="Haridas S."/>
            <person name="Albert R."/>
            <person name="Binder M."/>
            <person name="Bloem J."/>
            <person name="Labutti K."/>
            <person name="Salamov A."/>
            <person name="Andreopoulos B."/>
            <person name="Baker S."/>
            <person name="Barry K."/>
            <person name="Bills G."/>
            <person name="Bluhm B."/>
            <person name="Cannon C."/>
            <person name="Castanera R."/>
            <person name="Culley D."/>
            <person name="Daum C."/>
            <person name="Ezra D."/>
            <person name="Gonzalez J."/>
            <person name="Henrissat B."/>
            <person name="Kuo A."/>
            <person name="Liang C."/>
            <person name="Lipzen A."/>
            <person name="Lutzoni F."/>
            <person name="Magnuson J."/>
            <person name="Mondo S."/>
            <person name="Nolan M."/>
            <person name="Ohm R."/>
            <person name="Pangilinan J."/>
            <person name="Park H.-J."/>
            <person name="Ramirez L."/>
            <person name="Alfaro M."/>
            <person name="Sun H."/>
            <person name="Tritt A."/>
            <person name="Yoshinaga Y."/>
            <person name="Zwiers L.-H."/>
            <person name="Turgeon B."/>
            <person name="Goodwin S."/>
            <person name="Spatafora J."/>
            <person name="Crous P."/>
            <person name="Grigoriev I."/>
        </authorList>
    </citation>
    <scope>NUCLEOTIDE SEQUENCE</scope>
    <source>
        <strain evidence="1">CBS 627.86</strain>
    </source>
</reference>
<dbReference type="EMBL" id="ML977360">
    <property type="protein sequence ID" value="KAF2106656.1"/>
    <property type="molecule type" value="Genomic_DNA"/>
</dbReference>
<dbReference type="Proteomes" id="UP000799770">
    <property type="component" value="Unassembled WGS sequence"/>
</dbReference>
<name>A0A6A5YHV7_9PLEO</name>
<accession>A0A6A5YHV7</accession>
<evidence type="ECO:0000313" key="1">
    <source>
        <dbReference type="EMBL" id="KAF2106656.1"/>
    </source>
</evidence>